<protein>
    <recommendedName>
        <fullName evidence="6">Fe2OG dioxygenase domain-containing protein</fullName>
    </recommendedName>
</protein>
<reference evidence="7" key="1">
    <citation type="submission" date="2021-01" db="EMBL/GenBank/DDBJ databases">
        <title>Adiantum capillus-veneris genome.</title>
        <authorList>
            <person name="Fang Y."/>
            <person name="Liao Q."/>
        </authorList>
    </citation>
    <scope>NUCLEOTIDE SEQUENCE</scope>
    <source>
        <strain evidence="7">H3</strain>
        <tissue evidence="7">Leaf</tissue>
    </source>
</reference>
<dbReference type="SUPFAM" id="SSF51197">
    <property type="entry name" value="Clavaminate synthase-like"/>
    <property type="match status" value="1"/>
</dbReference>
<evidence type="ECO:0000256" key="4">
    <source>
        <dbReference type="RuleBase" id="RU003682"/>
    </source>
</evidence>
<dbReference type="Pfam" id="PF03171">
    <property type="entry name" value="2OG-FeII_Oxy"/>
    <property type="match status" value="1"/>
</dbReference>
<dbReference type="InterPro" id="IPR027443">
    <property type="entry name" value="IPNS-like_sf"/>
</dbReference>
<keyword evidence="8" id="KW-1185">Reference proteome</keyword>
<evidence type="ECO:0000256" key="3">
    <source>
        <dbReference type="ARBA" id="ARBA00023004"/>
    </source>
</evidence>
<proteinExistence type="inferred from homology"/>
<dbReference type="InterPro" id="IPR050295">
    <property type="entry name" value="Plant_2OG-oxidoreductases"/>
</dbReference>
<keyword evidence="2 4" id="KW-0479">Metal-binding</keyword>
<evidence type="ECO:0000259" key="6">
    <source>
        <dbReference type="PROSITE" id="PS51471"/>
    </source>
</evidence>
<sequence>MGISLLTSWPEPVQRVQLLAESGLQHVPAQYIRPPAERPHLHISPAAAAAAAPTSPLAKSCSRPQQGGSDSGNIPILDMEDLDSGDGERREAFLRDLGRACEEWGFLQIRNHGVEEAVMEGVRSTAGAFFKLPIAEKQVYANDPVTYQGYGSRLGVSKGAVLDWGDYYFLNVLPSSSRDVTKWPTNPPLWRHMMEEYCKQMERLSKKLLQAISLSLNLECTRSLEEAFGEIDMGVRINYYPPCPQPELTLGLSPHSDPGGLTLLLQDFKVAGLQVKALSTSSWVTIPPILGALVINLGDQLQILTNGRYKSVEHRVVANSNCERLSIACFVNPGNSTVVSPIPKLVPKNELPAYNAMTFNQYRSFIRRRGTNGKGHLDSIASPTSLTPQTINNQA</sequence>
<accession>A0A9D4UL13</accession>
<keyword evidence="3 4" id="KW-0408">Iron</keyword>
<dbReference type="OrthoDB" id="288590at2759"/>
<feature type="compositionally biased region" description="Polar residues" evidence="5">
    <location>
        <begin position="381"/>
        <end position="395"/>
    </location>
</feature>
<gene>
    <name evidence="7" type="ORF">GOP47_0015544</name>
</gene>
<comment type="similarity">
    <text evidence="1 4">Belongs to the iron/ascorbate-dependent oxidoreductase family.</text>
</comment>
<dbReference type="EMBL" id="JABFUD020000015">
    <property type="protein sequence ID" value="KAI5069243.1"/>
    <property type="molecule type" value="Genomic_DNA"/>
</dbReference>
<feature type="region of interest" description="Disordered" evidence="5">
    <location>
        <begin position="376"/>
        <end position="395"/>
    </location>
</feature>
<evidence type="ECO:0000313" key="7">
    <source>
        <dbReference type="EMBL" id="KAI5069243.1"/>
    </source>
</evidence>
<comment type="caution">
    <text evidence="7">The sequence shown here is derived from an EMBL/GenBank/DDBJ whole genome shotgun (WGS) entry which is preliminary data.</text>
</comment>
<dbReference type="PRINTS" id="PR00682">
    <property type="entry name" value="IPNSYNTHASE"/>
</dbReference>
<feature type="domain" description="Fe2OG dioxygenase" evidence="6">
    <location>
        <begin position="231"/>
        <end position="333"/>
    </location>
</feature>
<dbReference type="InterPro" id="IPR026992">
    <property type="entry name" value="DIOX_N"/>
</dbReference>
<dbReference type="InterPro" id="IPR044861">
    <property type="entry name" value="IPNS-like_FE2OG_OXY"/>
</dbReference>
<dbReference type="GO" id="GO:0046872">
    <property type="term" value="F:metal ion binding"/>
    <property type="evidence" value="ECO:0007669"/>
    <property type="project" value="UniProtKB-KW"/>
</dbReference>
<evidence type="ECO:0000313" key="8">
    <source>
        <dbReference type="Proteomes" id="UP000886520"/>
    </source>
</evidence>
<dbReference type="Proteomes" id="UP000886520">
    <property type="component" value="Chromosome 15"/>
</dbReference>
<evidence type="ECO:0000256" key="1">
    <source>
        <dbReference type="ARBA" id="ARBA00008056"/>
    </source>
</evidence>
<feature type="compositionally biased region" description="Polar residues" evidence="5">
    <location>
        <begin position="62"/>
        <end position="72"/>
    </location>
</feature>
<organism evidence="7 8">
    <name type="scientific">Adiantum capillus-veneris</name>
    <name type="common">Maidenhair fern</name>
    <dbReference type="NCBI Taxonomy" id="13818"/>
    <lineage>
        <taxon>Eukaryota</taxon>
        <taxon>Viridiplantae</taxon>
        <taxon>Streptophyta</taxon>
        <taxon>Embryophyta</taxon>
        <taxon>Tracheophyta</taxon>
        <taxon>Polypodiopsida</taxon>
        <taxon>Polypodiidae</taxon>
        <taxon>Polypodiales</taxon>
        <taxon>Pteridineae</taxon>
        <taxon>Pteridaceae</taxon>
        <taxon>Vittarioideae</taxon>
        <taxon>Adiantum</taxon>
    </lineage>
</organism>
<dbReference type="InterPro" id="IPR005123">
    <property type="entry name" value="Oxoglu/Fe-dep_dioxygenase_dom"/>
</dbReference>
<feature type="region of interest" description="Disordered" evidence="5">
    <location>
        <begin position="54"/>
        <end position="84"/>
    </location>
</feature>
<keyword evidence="4" id="KW-0560">Oxidoreductase</keyword>
<dbReference type="GO" id="GO:0016491">
    <property type="term" value="F:oxidoreductase activity"/>
    <property type="evidence" value="ECO:0007669"/>
    <property type="project" value="UniProtKB-KW"/>
</dbReference>
<dbReference type="PROSITE" id="PS51471">
    <property type="entry name" value="FE2OG_OXY"/>
    <property type="match status" value="1"/>
</dbReference>
<dbReference type="PANTHER" id="PTHR47991">
    <property type="entry name" value="OXOGLUTARATE/IRON-DEPENDENT DIOXYGENASE"/>
    <property type="match status" value="1"/>
</dbReference>
<dbReference type="AlphaFoldDB" id="A0A9D4UL13"/>
<dbReference type="Gene3D" id="2.60.120.330">
    <property type="entry name" value="B-lactam Antibiotic, Isopenicillin N Synthase, Chain"/>
    <property type="match status" value="1"/>
</dbReference>
<evidence type="ECO:0000256" key="2">
    <source>
        <dbReference type="ARBA" id="ARBA00022723"/>
    </source>
</evidence>
<evidence type="ECO:0000256" key="5">
    <source>
        <dbReference type="SAM" id="MobiDB-lite"/>
    </source>
</evidence>
<dbReference type="Pfam" id="PF14226">
    <property type="entry name" value="DIOX_N"/>
    <property type="match status" value="1"/>
</dbReference>
<name>A0A9D4UL13_ADICA</name>
<dbReference type="FunFam" id="2.60.120.330:FF:000079">
    <property type="entry name" value="Protein SRG1"/>
    <property type="match status" value="1"/>
</dbReference>